<dbReference type="AlphaFoldDB" id="A0A9P7UFB3"/>
<dbReference type="EMBL" id="JAESDN010000005">
    <property type="protein sequence ID" value="KAG7050507.1"/>
    <property type="molecule type" value="Genomic_DNA"/>
</dbReference>
<keyword evidence="3" id="KW-1185">Reference proteome</keyword>
<evidence type="ECO:0000313" key="2">
    <source>
        <dbReference type="EMBL" id="KAG7050507.1"/>
    </source>
</evidence>
<accession>A0A9P7UFB3</accession>
<name>A0A9P7UFB3_9PEZI</name>
<protein>
    <submittedName>
        <fullName evidence="2">Uncharacterized protein</fullName>
    </submittedName>
</protein>
<reference evidence="2" key="1">
    <citation type="submission" date="2021-05" db="EMBL/GenBank/DDBJ databases">
        <title>Comparative genomics of three Colletotrichum scovillei strains and genetic complementation revealed genes involved fungal growth and virulence on chili pepper.</title>
        <authorList>
            <person name="Hsieh D.-K."/>
            <person name="Chuang S.-C."/>
            <person name="Chen C.-Y."/>
            <person name="Chao Y.-T."/>
            <person name="Lu M.-Y.J."/>
            <person name="Lee M.-H."/>
            <person name="Shih M.-C."/>
        </authorList>
    </citation>
    <scope>NUCLEOTIDE SEQUENCE</scope>
    <source>
        <strain evidence="2">Coll-153</strain>
    </source>
</reference>
<evidence type="ECO:0000313" key="3">
    <source>
        <dbReference type="Proteomes" id="UP000699042"/>
    </source>
</evidence>
<evidence type="ECO:0000256" key="1">
    <source>
        <dbReference type="SAM" id="MobiDB-lite"/>
    </source>
</evidence>
<gene>
    <name evidence="2" type="ORF">JMJ77_013254</name>
</gene>
<comment type="caution">
    <text evidence="2">The sequence shown here is derived from an EMBL/GenBank/DDBJ whole genome shotgun (WGS) entry which is preliminary data.</text>
</comment>
<dbReference type="Proteomes" id="UP000699042">
    <property type="component" value="Unassembled WGS sequence"/>
</dbReference>
<sequence length="99" mass="11225">MSSRHTFDRHLQGFNGEPVAQVMCHSYSFCLVTLSAIDTERLGGKYVPRGAHDLRAEGKAKLMISDPRTAPTVTRKVEDEERNGPTERRKVIFGRDRTH</sequence>
<proteinExistence type="predicted"/>
<organism evidence="2 3">
    <name type="scientific">Colletotrichum scovillei</name>
    <dbReference type="NCBI Taxonomy" id="1209932"/>
    <lineage>
        <taxon>Eukaryota</taxon>
        <taxon>Fungi</taxon>
        <taxon>Dikarya</taxon>
        <taxon>Ascomycota</taxon>
        <taxon>Pezizomycotina</taxon>
        <taxon>Sordariomycetes</taxon>
        <taxon>Hypocreomycetidae</taxon>
        <taxon>Glomerellales</taxon>
        <taxon>Glomerellaceae</taxon>
        <taxon>Colletotrichum</taxon>
        <taxon>Colletotrichum acutatum species complex</taxon>
    </lineage>
</organism>
<feature type="compositionally biased region" description="Basic and acidic residues" evidence="1">
    <location>
        <begin position="75"/>
        <end position="99"/>
    </location>
</feature>
<feature type="region of interest" description="Disordered" evidence="1">
    <location>
        <begin position="73"/>
        <end position="99"/>
    </location>
</feature>